<dbReference type="GO" id="GO:0016831">
    <property type="term" value="F:carboxy-lyase activity"/>
    <property type="evidence" value="ECO:0007669"/>
    <property type="project" value="UniProtKB-KW"/>
</dbReference>
<dbReference type="STRING" id="580166.AUP43_02725"/>
<evidence type="ECO:0000256" key="1">
    <source>
        <dbReference type="ARBA" id="ARBA00022793"/>
    </source>
</evidence>
<proteinExistence type="predicted"/>
<evidence type="ECO:0000313" key="5">
    <source>
        <dbReference type="EMBL" id="KZD05842.1"/>
    </source>
</evidence>
<organism evidence="5 6">
    <name type="scientific">Oceanibaculum pacificum</name>
    <dbReference type="NCBI Taxonomy" id="580166"/>
    <lineage>
        <taxon>Bacteria</taxon>
        <taxon>Pseudomonadati</taxon>
        <taxon>Pseudomonadota</taxon>
        <taxon>Alphaproteobacteria</taxon>
        <taxon>Rhodospirillales</taxon>
        <taxon>Oceanibaculaceae</taxon>
        <taxon>Oceanibaculum</taxon>
    </lineage>
</organism>
<feature type="transmembrane region" description="Helical" evidence="3">
    <location>
        <begin position="51"/>
        <end position="70"/>
    </location>
</feature>
<dbReference type="Pfam" id="PF02775">
    <property type="entry name" value="TPP_enzyme_C"/>
    <property type="match status" value="1"/>
</dbReference>
<dbReference type="PANTHER" id="PTHR42818">
    <property type="entry name" value="SULFOPYRUVATE DECARBOXYLASE SUBUNIT ALPHA"/>
    <property type="match status" value="1"/>
</dbReference>
<evidence type="ECO:0000259" key="4">
    <source>
        <dbReference type="Pfam" id="PF02775"/>
    </source>
</evidence>
<keyword evidence="3" id="KW-0812">Transmembrane</keyword>
<dbReference type="EMBL" id="LPXN01000127">
    <property type="protein sequence ID" value="KZD05842.1"/>
    <property type="molecule type" value="Genomic_DNA"/>
</dbReference>
<gene>
    <name evidence="5" type="ORF">AUP43_02725</name>
</gene>
<keyword evidence="3" id="KW-1133">Transmembrane helix</keyword>
<dbReference type="Gene3D" id="3.40.50.970">
    <property type="match status" value="1"/>
</dbReference>
<keyword evidence="3" id="KW-0472">Membrane</keyword>
<accession>A0A154VWY0</accession>
<dbReference type="Proteomes" id="UP000076400">
    <property type="component" value="Unassembled WGS sequence"/>
</dbReference>
<protein>
    <submittedName>
        <fullName evidence="5">Aldehyde dehydrogenase</fullName>
    </submittedName>
</protein>
<dbReference type="PANTHER" id="PTHR42818:SF1">
    <property type="entry name" value="SULFOPYRUVATE DECARBOXYLASE"/>
    <property type="match status" value="1"/>
</dbReference>
<dbReference type="SUPFAM" id="SSF52518">
    <property type="entry name" value="Thiamin diphosphate-binding fold (THDP-binding)"/>
    <property type="match status" value="1"/>
</dbReference>
<dbReference type="InterPro" id="IPR051818">
    <property type="entry name" value="TPP_dependent_decarboxylase"/>
</dbReference>
<keyword evidence="1" id="KW-0210">Decarboxylase</keyword>
<dbReference type="InterPro" id="IPR029061">
    <property type="entry name" value="THDP-binding"/>
</dbReference>
<feature type="domain" description="Thiamine pyrophosphate enzyme TPP-binding" evidence="4">
    <location>
        <begin position="47"/>
        <end position="161"/>
    </location>
</feature>
<sequence>MGEEMSRANLLDRRAVAKALLEGRDDTLLVVTGLGSTTYDCFAAGDHDLNFYLWGAMGGAAVMGLGIALAQPDKKVLVITGDGEMLMGMGALATIALQKPDNLSVVIFDNGHYGETGMQQSHTGGGVDLVGVAKACGIGDTQEINTMEGVAKLKDRVRTGKGTLVARVSIAAEETPRALPTRDGVELKLRFRKALGL</sequence>
<dbReference type="GO" id="GO:0030976">
    <property type="term" value="F:thiamine pyrophosphate binding"/>
    <property type="evidence" value="ECO:0007669"/>
    <property type="project" value="InterPro"/>
</dbReference>
<keyword evidence="2" id="KW-0456">Lyase</keyword>
<comment type="caution">
    <text evidence="5">The sequence shown here is derived from an EMBL/GenBank/DDBJ whole genome shotgun (WGS) entry which is preliminary data.</text>
</comment>
<evidence type="ECO:0000313" key="6">
    <source>
        <dbReference type="Proteomes" id="UP000076400"/>
    </source>
</evidence>
<dbReference type="GO" id="GO:0044281">
    <property type="term" value="P:small molecule metabolic process"/>
    <property type="evidence" value="ECO:0007669"/>
    <property type="project" value="UniProtKB-ARBA"/>
</dbReference>
<evidence type="ECO:0000256" key="2">
    <source>
        <dbReference type="ARBA" id="ARBA00023239"/>
    </source>
</evidence>
<keyword evidence="6" id="KW-1185">Reference proteome</keyword>
<evidence type="ECO:0000256" key="3">
    <source>
        <dbReference type="SAM" id="Phobius"/>
    </source>
</evidence>
<name>A0A154VWY0_9PROT</name>
<reference evidence="5 6" key="1">
    <citation type="submission" date="2015-12" db="EMBL/GenBank/DDBJ databases">
        <title>Genome sequence of Oceanibaculum pacificum MCCC 1A02656.</title>
        <authorList>
            <person name="Lu L."/>
            <person name="Lai Q."/>
            <person name="Shao Z."/>
            <person name="Qian P."/>
        </authorList>
    </citation>
    <scope>NUCLEOTIDE SEQUENCE [LARGE SCALE GENOMIC DNA]</scope>
    <source>
        <strain evidence="5 6">MCCC 1A02656</strain>
    </source>
</reference>
<dbReference type="AlphaFoldDB" id="A0A154VWY0"/>
<dbReference type="InterPro" id="IPR011766">
    <property type="entry name" value="TPP_enzyme_TPP-bd"/>
</dbReference>